<keyword evidence="1" id="KW-1133">Transmembrane helix</keyword>
<dbReference type="OrthoDB" id="7355622at2"/>
<evidence type="ECO:0000256" key="1">
    <source>
        <dbReference type="SAM" id="Phobius"/>
    </source>
</evidence>
<dbReference type="RefSeq" id="WP_023404610.1">
    <property type="nucleotide sequence ID" value="NZ_BAUJ01000038.1"/>
</dbReference>
<evidence type="ECO:0008006" key="4">
    <source>
        <dbReference type="Google" id="ProtNLM"/>
    </source>
</evidence>
<dbReference type="EMBL" id="BAUJ01000038">
    <property type="protein sequence ID" value="GAD90264.1"/>
    <property type="molecule type" value="Genomic_DNA"/>
</dbReference>
<protein>
    <recommendedName>
        <fullName evidence="4">DoxX protein</fullName>
    </recommendedName>
</protein>
<dbReference type="eggNOG" id="ENOG5032TZD">
    <property type="taxonomic scope" value="Bacteria"/>
</dbReference>
<sequence>MDQKLQSKLSIGLLSLRITVFIVFFFWGLDKIIVPEHAVRVMSGFYGLHVSINTMIVIGIAQMLFLAAFLLGKWKTVTYGAVFVLHGASTLSSLTKYFDPFNNLLFFTAWPMLAACFVLFLLRDYDTYSIDKK</sequence>
<reference evidence="2 3" key="2">
    <citation type="submission" date="2013-11" db="EMBL/GenBank/DDBJ databases">
        <title>Whole genome shotgun sequence of Vibrio halioticoli NBRC 102217.</title>
        <authorList>
            <person name="Isaki S."/>
            <person name="Kimura A."/>
            <person name="Ohji S."/>
            <person name="Hosoyama A."/>
            <person name="Fujita N."/>
            <person name="Hashimoto M."/>
            <person name="Hosoyama Y."/>
            <person name="Yamazoe A."/>
        </authorList>
    </citation>
    <scope>NUCLEOTIDE SEQUENCE [LARGE SCALE GENOMIC DNA]</scope>
    <source>
        <strain evidence="2 3">NBRC 102217</strain>
    </source>
</reference>
<feature type="transmembrane region" description="Helical" evidence="1">
    <location>
        <begin position="104"/>
        <end position="122"/>
    </location>
</feature>
<organism evidence="2 3">
    <name type="scientific">Vibrio halioticoli NBRC 102217</name>
    <dbReference type="NCBI Taxonomy" id="1219072"/>
    <lineage>
        <taxon>Bacteria</taxon>
        <taxon>Pseudomonadati</taxon>
        <taxon>Pseudomonadota</taxon>
        <taxon>Gammaproteobacteria</taxon>
        <taxon>Vibrionales</taxon>
        <taxon>Vibrionaceae</taxon>
        <taxon>Vibrio</taxon>
    </lineage>
</organism>
<dbReference type="Proteomes" id="UP000017800">
    <property type="component" value="Unassembled WGS sequence"/>
</dbReference>
<reference evidence="2 3" key="1">
    <citation type="submission" date="2013-10" db="EMBL/GenBank/DDBJ databases">
        <authorList>
            <person name="Ichikawa N."/>
            <person name="Kimura A."/>
            <person name="Ohji S."/>
            <person name="Hosoyama A."/>
            <person name="Fujita N."/>
        </authorList>
    </citation>
    <scope>NUCLEOTIDE SEQUENCE [LARGE SCALE GENOMIC DNA]</scope>
    <source>
        <strain evidence="2 3">NBRC 102217</strain>
    </source>
</reference>
<comment type="caution">
    <text evidence="2">The sequence shown here is derived from an EMBL/GenBank/DDBJ whole genome shotgun (WGS) entry which is preliminary data.</text>
</comment>
<accession>V5F4L5</accession>
<keyword evidence="1" id="KW-0472">Membrane</keyword>
<gene>
    <name evidence="2" type="ORF">VHA01S_038_00310</name>
</gene>
<feature type="transmembrane region" description="Helical" evidence="1">
    <location>
        <begin position="77"/>
        <end position="98"/>
    </location>
</feature>
<name>V5F4L5_9VIBR</name>
<proteinExistence type="predicted"/>
<evidence type="ECO:0000313" key="3">
    <source>
        <dbReference type="Proteomes" id="UP000017800"/>
    </source>
</evidence>
<evidence type="ECO:0000313" key="2">
    <source>
        <dbReference type="EMBL" id="GAD90264.1"/>
    </source>
</evidence>
<dbReference type="AlphaFoldDB" id="V5F4L5"/>
<keyword evidence="3" id="KW-1185">Reference proteome</keyword>
<feature type="transmembrane region" description="Helical" evidence="1">
    <location>
        <begin position="9"/>
        <end position="28"/>
    </location>
</feature>
<feature type="transmembrane region" description="Helical" evidence="1">
    <location>
        <begin position="48"/>
        <end position="70"/>
    </location>
</feature>
<keyword evidence="1" id="KW-0812">Transmembrane</keyword>